<feature type="signal peptide" evidence="1">
    <location>
        <begin position="1"/>
        <end position="25"/>
    </location>
</feature>
<dbReference type="AlphaFoldDB" id="A0A7D5HB93"/>
<evidence type="ECO:0000313" key="3">
    <source>
        <dbReference type="Proteomes" id="UP000509568"/>
    </source>
</evidence>
<feature type="chain" id="PRO_5028804275" description="Lipoprotein" evidence="1">
    <location>
        <begin position="26"/>
        <end position="483"/>
    </location>
</feature>
<name>A0A7D5HB93_9PSED</name>
<evidence type="ECO:0000256" key="1">
    <source>
        <dbReference type="SAM" id="SignalP"/>
    </source>
</evidence>
<keyword evidence="1" id="KW-0732">Signal</keyword>
<sequence length="483" mass="52660">MKRVALAVALAAIAACAHQPAPAPAAPVAKAQPTLKVPTPVDKGNQLMFDMVKRTPLSNSVMRDGDQLSFMVLRAKDDTLRQDIAMQIQASCVEPSARLMYIDGGKRSYVKSQDGLYMPAVRMRKDVAEALLKNPDFVEACRNTPKPDWRVVRTAANGQQTLIDRNSLKPQGDSLRFWTAWDEPVTTFDLPYYAPMAQKREYVAVDCKQQTLKVLSGFDLDERNRVTDGIIHFVPQAEPLAGDVDNRATYKAVCASPEALAELPVFSPRLKAPLAGPYPGVMALPLAAIKALNMPAAHKALNYLAETGTANGPNGPVPLDVETFLQRDAASGQLAVRSRSDSFDSSEISFRGLFSLASKTTFHGLDTVFESSAVIDAQFHGDWRAMPVGGTLGLNLDTSAVSANAGAVITRTTVQCAIKGEGSASKVNPRLSGQAKLLRCTVDSDKHQSVDTLYYLEDYGYFYQSGTDKNDHYYSERQLRTVH</sequence>
<dbReference type="RefSeq" id="WP_176569859.1">
    <property type="nucleotide sequence ID" value="NZ_CP056030.1"/>
</dbReference>
<protein>
    <recommendedName>
        <fullName evidence="4">Lipoprotein</fullName>
    </recommendedName>
</protein>
<evidence type="ECO:0000313" key="2">
    <source>
        <dbReference type="EMBL" id="QKZ03030.1"/>
    </source>
</evidence>
<gene>
    <name evidence="2" type="ORF">HWQ56_04170</name>
</gene>
<dbReference type="KEGG" id="pez:HWQ56_04170"/>
<proteinExistence type="predicted"/>
<dbReference type="PROSITE" id="PS51257">
    <property type="entry name" value="PROKAR_LIPOPROTEIN"/>
    <property type="match status" value="1"/>
</dbReference>
<organism evidence="2 3">
    <name type="scientific">Pseudomonas eucalypticola</name>
    <dbReference type="NCBI Taxonomy" id="2599595"/>
    <lineage>
        <taxon>Bacteria</taxon>
        <taxon>Pseudomonadati</taxon>
        <taxon>Pseudomonadota</taxon>
        <taxon>Gammaproteobacteria</taxon>
        <taxon>Pseudomonadales</taxon>
        <taxon>Pseudomonadaceae</taxon>
        <taxon>Pseudomonas</taxon>
    </lineage>
</organism>
<keyword evidence="3" id="KW-1185">Reference proteome</keyword>
<evidence type="ECO:0008006" key="4">
    <source>
        <dbReference type="Google" id="ProtNLM"/>
    </source>
</evidence>
<accession>A0A7D5HB93</accession>
<dbReference type="EMBL" id="CP056030">
    <property type="protein sequence ID" value="QKZ03030.1"/>
    <property type="molecule type" value="Genomic_DNA"/>
</dbReference>
<dbReference type="Proteomes" id="UP000509568">
    <property type="component" value="Chromosome"/>
</dbReference>
<reference evidence="2 3" key="1">
    <citation type="submission" date="2020-06" db="EMBL/GenBank/DDBJ databases">
        <title>Pseudomonas eucalypticola sp. nov., an endophyte of Eucalyptus dunnii leaves with biocontrol ability of eucalyptus leaf blight.</title>
        <authorList>
            <person name="Liu Y."/>
            <person name="Song Z."/>
            <person name="Zeng H."/>
            <person name="Lu M."/>
            <person name="Wang X."/>
            <person name="Lian X."/>
            <person name="Zhang Q."/>
        </authorList>
    </citation>
    <scope>NUCLEOTIDE SEQUENCE [LARGE SCALE GENOMIC DNA]</scope>
    <source>
        <strain evidence="2 3">NP-1</strain>
    </source>
</reference>